<organism evidence="2">
    <name type="scientific">Candida tenuis (strain ATCC 10573 / BCRC 21748 / CBS 615 / JCM 9827 / NBRC 10315 / NRRL Y-1498 / VKM Y-70)</name>
    <name type="common">Yeast</name>
    <name type="synonym">Yamadazyma tenuis</name>
    <dbReference type="NCBI Taxonomy" id="590646"/>
    <lineage>
        <taxon>Eukaryota</taxon>
        <taxon>Fungi</taxon>
        <taxon>Dikarya</taxon>
        <taxon>Ascomycota</taxon>
        <taxon>Saccharomycotina</taxon>
        <taxon>Pichiomycetes</taxon>
        <taxon>Debaryomycetaceae</taxon>
        <taxon>Yamadazyma</taxon>
    </lineage>
</organism>
<accession>G3AYV5</accession>
<dbReference type="Proteomes" id="UP000000707">
    <property type="component" value="Unassembled WGS sequence"/>
</dbReference>
<dbReference type="AlphaFoldDB" id="G3AYV5"/>
<dbReference type="EMBL" id="GL996512">
    <property type="protein sequence ID" value="EGV66252.1"/>
    <property type="molecule type" value="Genomic_DNA"/>
</dbReference>
<sequence>MEKPILGEISIDCLQEDFEFVFSSSVIQVHEYVNDIKHYLFYIYCDADDLKSITDLLKDYISGFKKRGHNHANLYCPGIIIKRGVHELISDWEQIGK</sequence>
<reference evidence="1 2" key="1">
    <citation type="journal article" date="2011" name="Proc. Natl. Acad. Sci. U.S.A.">
        <title>Comparative genomics of xylose-fermenting fungi for enhanced biofuel production.</title>
        <authorList>
            <person name="Wohlbach D.J."/>
            <person name="Kuo A."/>
            <person name="Sato T.K."/>
            <person name="Potts K.M."/>
            <person name="Salamov A.A."/>
            <person name="LaButti K.M."/>
            <person name="Sun H."/>
            <person name="Clum A."/>
            <person name="Pangilinan J.L."/>
            <person name="Lindquist E.A."/>
            <person name="Lucas S."/>
            <person name="Lapidus A."/>
            <person name="Jin M."/>
            <person name="Gunawan C."/>
            <person name="Balan V."/>
            <person name="Dale B.E."/>
            <person name="Jeffries T.W."/>
            <person name="Zinkel R."/>
            <person name="Barry K.W."/>
            <person name="Grigoriev I.V."/>
            <person name="Gasch A.P."/>
        </authorList>
    </citation>
    <scope>NUCLEOTIDE SEQUENCE [LARGE SCALE GENOMIC DNA]</scope>
    <source>
        <strain evidence="2">ATCC 10573 / BCRC 21748 / CBS 615 / JCM 9827 / NBRC 10315 / NRRL Y-1498 / VKM Y-70</strain>
    </source>
</reference>
<evidence type="ECO:0000313" key="1">
    <source>
        <dbReference type="EMBL" id="EGV66252.1"/>
    </source>
</evidence>
<keyword evidence="2" id="KW-1185">Reference proteome</keyword>
<name>G3AYV5_CANTC</name>
<evidence type="ECO:0000313" key="2">
    <source>
        <dbReference type="Proteomes" id="UP000000707"/>
    </source>
</evidence>
<proteinExistence type="predicted"/>
<gene>
    <name evidence="1" type="ORF">CANTEDRAFT_112815</name>
</gene>
<protein>
    <submittedName>
        <fullName evidence="1">Uncharacterized protein</fullName>
    </submittedName>
</protein>
<dbReference type="HOGENOM" id="CLU_2346480_0_0_1"/>